<dbReference type="Proteomes" id="UP001642520">
    <property type="component" value="Unassembled WGS sequence"/>
</dbReference>
<evidence type="ECO:0000256" key="5">
    <source>
        <dbReference type="ARBA" id="ARBA00022725"/>
    </source>
</evidence>
<keyword evidence="7 10" id="KW-0472">Membrane</keyword>
<evidence type="ECO:0000256" key="7">
    <source>
        <dbReference type="ARBA" id="ARBA00023136"/>
    </source>
</evidence>
<evidence type="ECO:0000256" key="3">
    <source>
        <dbReference type="ARBA" id="ARBA00022606"/>
    </source>
</evidence>
<evidence type="ECO:0000256" key="2">
    <source>
        <dbReference type="ARBA" id="ARBA00022475"/>
    </source>
</evidence>
<reference evidence="11 12" key="1">
    <citation type="submission" date="2024-08" db="EMBL/GenBank/DDBJ databases">
        <authorList>
            <person name="Will J Nash"/>
            <person name="Angela Man"/>
            <person name="Seanna McTaggart"/>
            <person name="Kendall Baker"/>
            <person name="Tom Barker"/>
            <person name="Leah Catchpole"/>
            <person name="Alex Durrant"/>
            <person name="Karim Gharbi"/>
            <person name="Naomi Irish"/>
            <person name="Gemy Kaithakottil"/>
            <person name="Debby Ku"/>
            <person name="Aaliyah Providence"/>
            <person name="Felix Shaw"/>
            <person name="David Swarbreck"/>
            <person name="Chris Watkins"/>
            <person name="Ann M. McCartney"/>
            <person name="Giulio Formenti"/>
            <person name="Alice Mouton"/>
            <person name="Noel Vella"/>
            <person name="Bjorn M von Reumont"/>
            <person name="Adriana Vella"/>
            <person name="Wilfried Haerty"/>
        </authorList>
    </citation>
    <scope>NUCLEOTIDE SEQUENCE [LARGE SCALE GENOMIC DNA]</scope>
</reference>
<feature type="transmembrane region" description="Helical" evidence="10">
    <location>
        <begin position="342"/>
        <end position="361"/>
    </location>
</feature>
<proteinExistence type="inferred from homology"/>
<name>A0ABP1NAU6_XYLVO</name>
<keyword evidence="3 10" id="KW-0716">Sensory transduction</keyword>
<evidence type="ECO:0000256" key="4">
    <source>
        <dbReference type="ARBA" id="ARBA00022692"/>
    </source>
</evidence>
<sequence length="437" mass="50169">MAAVRERCWQLPSVDRGLLGCLSEQKRAADSATMNKEIEYTSRYQNVRYKADTEYVVRVAKILLTPVGIWPRNDSFLDNVKMFVQTGTMFSLMCFLLIPHAIYTYFDCENLSRYMKVIAAQVFSLLAIIKFCVIIINRRKVMVCLTEMEAQYRDVACEDDRLVMVNCARIGRSFTKLYLGLCYGGALPYHVILPLLSEKVVKQDNSTQLPLPYLSDYVFFVIEDSPIYEMTFALQILISSIILSANCGTYSLIVAITMHCCSLFEVTNKRIEMLLRRKQRDLHDRLVKIVRYHLKAIEYSTMVEQTLSIVFLSDIVGCTLVICFLEFGVIVEWEDRKTLNTVTYFVLMTAILVNVFIICFIGDRLKQQSEKVGETLYSVPWYNFPEGVAKNIRTIILRTSHPTSLTGAKLFNVSLQAFCDVFKTSAAYLNFFRAMTT</sequence>
<keyword evidence="6 10" id="KW-1133">Transmembrane helix</keyword>
<feature type="transmembrane region" description="Helical" evidence="10">
    <location>
        <begin position="118"/>
        <end position="136"/>
    </location>
</feature>
<evidence type="ECO:0000256" key="8">
    <source>
        <dbReference type="ARBA" id="ARBA00023170"/>
    </source>
</evidence>
<accession>A0ABP1NAU6</accession>
<feature type="transmembrane region" description="Helical" evidence="10">
    <location>
        <begin position="309"/>
        <end position="330"/>
    </location>
</feature>
<evidence type="ECO:0000313" key="11">
    <source>
        <dbReference type="EMBL" id="CAL7936675.1"/>
    </source>
</evidence>
<dbReference type="EMBL" id="CAXAJV020001287">
    <property type="protein sequence ID" value="CAL7936675.1"/>
    <property type="molecule type" value="Genomic_DNA"/>
</dbReference>
<feature type="transmembrane region" description="Helical" evidence="10">
    <location>
        <begin position="82"/>
        <end position="106"/>
    </location>
</feature>
<dbReference type="PANTHER" id="PTHR21137:SF35">
    <property type="entry name" value="ODORANT RECEPTOR 19A-RELATED"/>
    <property type="match status" value="1"/>
</dbReference>
<keyword evidence="2" id="KW-1003">Cell membrane</keyword>
<comment type="similarity">
    <text evidence="10">Belongs to the insect chemoreceptor superfamily. Heteromeric odorant receptor channel (TC 1.A.69) family.</text>
</comment>
<feature type="transmembrane region" description="Helical" evidence="10">
    <location>
        <begin position="236"/>
        <end position="264"/>
    </location>
</feature>
<keyword evidence="9 10" id="KW-0807">Transducer</keyword>
<evidence type="ECO:0000256" key="9">
    <source>
        <dbReference type="ARBA" id="ARBA00023224"/>
    </source>
</evidence>
<comment type="subcellular location">
    <subcellularLocation>
        <location evidence="1 10">Cell membrane</location>
        <topology evidence="1 10">Multi-pass membrane protein</topology>
    </subcellularLocation>
</comment>
<evidence type="ECO:0000256" key="1">
    <source>
        <dbReference type="ARBA" id="ARBA00004651"/>
    </source>
</evidence>
<feature type="transmembrane region" description="Helical" evidence="10">
    <location>
        <begin position="177"/>
        <end position="196"/>
    </location>
</feature>
<dbReference type="PANTHER" id="PTHR21137">
    <property type="entry name" value="ODORANT RECEPTOR"/>
    <property type="match status" value="1"/>
</dbReference>
<keyword evidence="8 10" id="KW-0675">Receptor</keyword>
<keyword evidence="4 10" id="KW-0812">Transmembrane</keyword>
<keyword evidence="5 10" id="KW-0552">Olfaction</keyword>
<dbReference type="InterPro" id="IPR004117">
    <property type="entry name" value="7tm6_olfct_rcpt"/>
</dbReference>
<comment type="caution">
    <text evidence="10">Lacks conserved residue(s) required for the propagation of feature annotation.</text>
</comment>
<protein>
    <recommendedName>
        <fullName evidence="10">Odorant receptor</fullName>
    </recommendedName>
</protein>
<keyword evidence="12" id="KW-1185">Reference proteome</keyword>
<organism evidence="11 12">
    <name type="scientific">Xylocopa violacea</name>
    <name type="common">Violet carpenter bee</name>
    <name type="synonym">Apis violacea</name>
    <dbReference type="NCBI Taxonomy" id="135666"/>
    <lineage>
        <taxon>Eukaryota</taxon>
        <taxon>Metazoa</taxon>
        <taxon>Ecdysozoa</taxon>
        <taxon>Arthropoda</taxon>
        <taxon>Hexapoda</taxon>
        <taxon>Insecta</taxon>
        <taxon>Pterygota</taxon>
        <taxon>Neoptera</taxon>
        <taxon>Endopterygota</taxon>
        <taxon>Hymenoptera</taxon>
        <taxon>Apocrita</taxon>
        <taxon>Aculeata</taxon>
        <taxon>Apoidea</taxon>
        <taxon>Anthophila</taxon>
        <taxon>Apidae</taxon>
        <taxon>Xylocopa</taxon>
        <taxon>Xylocopa</taxon>
    </lineage>
</organism>
<dbReference type="Pfam" id="PF02949">
    <property type="entry name" value="7tm_6"/>
    <property type="match status" value="1"/>
</dbReference>
<comment type="caution">
    <text evidence="11">The sequence shown here is derived from an EMBL/GenBank/DDBJ whole genome shotgun (WGS) entry which is preliminary data.</text>
</comment>
<evidence type="ECO:0000256" key="10">
    <source>
        <dbReference type="RuleBase" id="RU351113"/>
    </source>
</evidence>
<gene>
    <name evidence="11" type="ORF">XYLVIOL_LOCUS2314</name>
</gene>
<evidence type="ECO:0000313" key="12">
    <source>
        <dbReference type="Proteomes" id="UP001642520"/>
    </source>
</evidence>
<evidence type="ECO:0000256" key="6">
    <source>
        <dbReference type="ARBA" id="ARBA00022989"/>
    </source>
</evidence>